<dbReference type="SMART" id="SM00242">
    <property type="entry name" value="MYSc"/>
    <property type="match status" value="1"/>
</dbReference>
<keyword evidence="7 9" id="KW-0505">Motor protein</keyword>
<evidence type="ECO:0000313" key="12">
    <source>
        <dbReference type="EnsemblMetazoa" id="ACHR004702-PA"/>
    </source>
</evidence>
<evidence type="ECO:0000256" key="2">
    <source>
        <dbReference type="ARBA" id="ARBA00008314"/>
    </source>
</evidence>
<dbReference type="SMART" id="SM00015">
    <property type="entry name" value="IQ"/>
    <property type="match status" value="1"/>
</dbReference>
<dbReference type="InterPro" id="IPR000048">
    <property type="entry name" value="IQ_motif_EF-hand-BS"/>
</dbReference>
<dbReference type="Proteomes" id="UP000075881">
    <property type="component" value="Unassembled WGS sequence"/>
</dbReference>
<dbReference type="InterPro" id="IPR027417">
    <property type="entry name" value="P-loop_NTPase"/>
</dbReference>
<proteinExistence type="inferred from homology"/>
<dbReference type="InterPro" id="IPR036961">
    <property type="entry name" value="Kinesin_motor_dom_sf"/>
</dbReference>
<keyword evidence="3 9" id="KW-0547">Nucleotide-binding</keyword>
<evidence type="ECO:0000256" key="7">
    <source>
        <dbReference type="ARBA" id="ARBA00023175"/>
    </source>
</evidence>
<protein>
    <recommendedName>
        <fullName evidence="14">Myosin motor domain-containing protein</fullName>
    </recommendedName>
</protein>
<reference evidence="12" key="2">
    <citation type="submission" date="2020-05" db="UniProtKB">
        <authorList>
            <consortium name="EnsemblMetazoa"/>
        </authorList>
    </citation>
    <scope>IDENTIFICATION</scope>
    <source>
        <strain evidence="12">ACHKN1017</strain>
    </source>
</reference>
<keyword evidence="5" id="KW-0446">Lipid-binding</keyword>
<evidence type="ECO:0000259" key="10">
    <source>
        <dbReference type="PROSITE" id="PS51456"/>
    </source>
</evidence>
<dbReference type="AlphaFoldDB" id="A0A182K1R8"/>
<dbReference type="InterPro" id="IPR036072">
    <property type="entry name" value="MYSc_Myo1"/>
</dbReference>
<dbReference type="FunFam" id="1.10.10.820:FF:000001">
    <property type="entry name" value="Myosin heavy chain"/>
    <property type="match status" value="1"/>
</dbReference>
<evidence type="ECO:0000256" key="5">
    <source>
        <dbReference type="ARBA" id="ARBA00023121"/>
    </source>
</evidence>
<evidence type="ECO:0000313" key="13">
    <source>
        <dbReference type="Proteomes" id="UP000075881"/>
    </source>
</evidence>
<dbReference type="VEuPathDB" id="VectorBase:ACHR004702"/>
<dbReference type="GO" id="GO:0051015">
    <property type="term" value="F:actin filament binding"/>
    <property type="evidence" value="ECO:0007669"/>
    <property type="project" value="TreeGrafter"/>
</dbReference>
<dbReference type="Gene3D" id="3.40.850.10">
    <property type="entry name" value="Kinesin motor domain"/>
    <property type="match status" value="1"/>
</dbReference>
<evidence type="ECO:0000256" key="6">
    <source>
        <dbReference type="ARBA" id="ARBA00023123"/>
    </source>
</evidence>
<evidence type="ECO:0000259" key="11">
    <source>
        <dbReference type="PROSITE" id="PS51757"/>
    </source>
</evidence>
<keyword evidence="8 9" id="KW-0009">Actin-binding</keyword>
<dbReference type="Gene3D" id="1.20.120.720">
    <property type="entry name" value="Myosin VI head, motor domain, U50 subdomain"/>
    <property type="match status" value="1"/>
</dbReference>
<evidence type="ECO:0000256" key="9">
    <source>
        <dbReference type="PROSITE-ProRule" id="PRU00782"/>
    </source>
</evidence>
<dbReference type="GO" id="GO:0005902">
    <property type="term" value="C:microvillus"/>
    <property type="evidence" value="ECO:0007669"/>
    <property type="project" value="TreeGrafter"/>
</dbReference>
<keyword evidence="6 9" id="KW-0518">Myosin</keyword>
<feature type="region of interest" description="Actin-binding" evidence="9">
    <location>
        <begin position="598"/>
        <end position="620"/>
    </location>
</feature>
<dbReference type="CDD" id="cd01378">
    <property type="entry name" value="MYSc_Myo1"/>
    <property type="match status" value="1"/>
</dbReference>
<dbReference type="PANTHER" id="PTHR13140:SF713">
    <property type="entry name" value="UNCONVENTIONAL MYOSIN ID"/>
    <property type="match status" value="1"/>
</dbReference>
<dbReference type="InterPro" id="IPR010926">
    <property type="entry name" value="Myosin_TH1"/>
</dbReference>
<dbReference type="Pfam" id="PF00063">
    <property type="entry name" value="Myosin_head"/>
    <property type="match status" value="1"/>
</dbReference>
<dbReference type="GO" id="GO:0007368">
    <property type="term" value="P:determination of left/right symmetry"/>
    <property type="evidence" value="ECO:0007669"/>
    <property type="project" value="UniProtKB-ARBA"/>
</dbReference>
<dbReference type="PANTHER" id="PTHR13140">
    <property type="entry name" value="MYOSIN"/>
    <property type="match status" value="1"/>
</dbReference>
<comment type="similarity">
    <text evidence="2 9">Belongs to the TRAFAC class myosin-kinesin ATPase superfamily. Myosin family.</text>
</comment>
<organism evidence="12 13">
    <name type="scientific">Anopheles christyi</name>
    <dbReference type="NCBI Taxonomy" id="43041"/>
    <lineage>
        <taxon>Eukaryota</taxon>
        <taxon>Metazoa</taxon>
        <taxon>Ecdysozoa</taxon>
        <taxon>Arthropoda</taxon>
        <taxon>Hexapoda</taxon>
        <taxon>Insecta</taxon>
        <taxon>Pterygota</taxon>
        <taxon>Neoptera</taxon>
        <taxon>Endopterygota</taxon>
        <taxon>Diptera</taxon>
        <taxon>Nematocera</taxon>
        <taxon>Culicoidea</taxon>
        <taxon>Culicidae</taxon>
        <taxon>Anophelinae</taxon>
        <taxon>Anopheles</taxon>
    </lineage>
</organism>
<dbReference type="EnsemblMetazoa" id="ACHR004702-RA">
    <property type="protein sequence ID" value="ACHR004702-PA"/>
    <property type="gene ID" value="ACHR004702"/>
</dbReference>
<dbReference type="GO" id="GO:0005524">
    <property type="term" value="F:ATP binding"/>
    <property type="evidence" value="ECO:0007669"/>
    <property type="project" value="UniProtKB-UniRule"/>
</dbReference>
<evidence type="ECO:0000256" key="8">
    <source>
        <dbReference type="ARBA" id="ARBA00023203"/>
    </source>
</evidence>
<evidence type="ECO:0000256" key="4">
    <source>
        <dbReference type="ARBA" id="ARBA00022840"/>
    </source>
</evidence>
<feature type="domain" description="Myosin motor" evidence="10">
    <location>
        <begin position="38"/>
        <end position="721"/>
    </location>
</feature>
<dbReference type="Gene3D" id="1.20.58.530">
    <property type="match status" value="1"/>
</dbReference>
<dbReference type="GO" id="GO:0048803">
    <property type="term" value="P:imaginal disc-derived male genitalia morphogenesis"/>
    <property type="evidence" value="ECO:0007669"/>
    <property type="project" value="UniProtKB-ARBA"/>
</dbReference>
<comment type="subcellular location">
    <subcellularLocation>
        <location evidence="1">Cell membrane</location>
        <topology evidence="1">Peripheral membrane protein</topology>
        <orientation evidence="1">Cytoplasmic side</orientation>
    </subcellularLocation>
</comment>
<name>A0A182K1R8_9DIPT</name>
<reference evidence="13" key="1">
    <citation type="submission" date="2013-03" db="EMBL/GenBank/DDBJ databases">
        <title>The Genome Sequence of Anopheles christyi ACHKN1017.</title>
        <authorList>
            <consortium name="The Broad Institute Genomics Platform"/>
            <person name="Neafsey D.E."/>
            <person name="Besansky N."/>
            <person name="Walker B."/>
            <person name="Young S.K."/>
            <person name="Zeng Q."/>
            <person name="Gargeya S."/>
            <person name="Fitzgerald M."/>
            <person name="Haas B."/>
            <person name="Abouelleil A."/>
            <person name="Allen A.W."/>
            <person name="Alvarado L."/>
            <person name="Arachchi H.M."/>
            <person name="Berlin A.M."/>
            <person name="Chapman S.B."/>
            <person name="Gainer-Dewar J."/>
            <person name="Goldberg J."/>
            <person name="Griggs A."/>
            <person name="Gujja S."/>
            <person name="Hansen M."/>
            <person name="Howarth C."/>
            <person name="Imamovic A."/>
            <person name="Ireland A."/>
            <person name="Larimer J."/>
            <person name="McCowan C."/>
            <person name="Murphy C."/>
            <person name="Pearson M."/>
            <person name="Poon T.W."/>
            <person name="Priest M."/>
            <person name="Roberts A."/>
            <person name="Saif S."/>
            <person name="Shea T."/>
            <person name="Sisk P."/>
            <person name="Sykes S."/>
            <person name="Wortman J."/>
            <person name="Nusbaum C."/>
            <person name="Birren B."/>
        </authorList>
    </citation>
    <scope>NUCLEOTIDE SEQUENCE [LARGE SCALE GENOMIC DNA]</scope>
    <source>
        <strain evidence="13">ACHKN1017</strain>
    </source>
</reference>
<evidence type="ECO:0000256" key="3">
    <source>
        <dbReference type="ARBA" id="ARBA00022741"/>
    </source>
</evidence>
<dbReference type="GO" id="GO:0000146">
    <property type="term" value="F:microfilament motor activity"/>
    <property type="evidence" value="ECO:0007669"/>
    <property type="project" value="TreeGrafter"/>
</dbReference>
<dbReference type="Pfam" id="PF06017">
    <property type="entry name" value="Myosin_TH1"/>
    <property type="match status" value="1"/>
</dbReference>
<dbReference type="InterPro" id="IPR001609">
    <property type="entry name" value="Myosin_head_motor_dom-like"/>
</dbReference>
<dbReference type="GO" id="GO:0005546">
    <property type="term" value="F:phosphatidylinositol-4,5-bisphosphate binding"/>
    <property type="evidence" value="ECO:0007669"/>
    <property type="project" value="UniProtKB-ARBA"/>
</dbReference>
<evidence type="ECO:0000256" key="1">
    <source>
        <dbReference type="ARBA" id="ARBA00004413"/>
    </source>
</evidence>
<dbReference type="PROSITE" id="PS51757">
    <property type="entry name" value="TH1"/>
    <property type="match status" value="1"/>
</dbReference>
<dbReference type="STRING" id="43041.A0A182K1R8"/>
<dbReference type="GO" id="GO:0006897">
    <property type="term" value="P:endocytosis"/>
    <property type="evidence" value="ECO:0007669"/>
    <property type="project" value="TreeGrafter"/>
</dbReference>
<accession>A0A182K1R8</accession>
<dbReference type="SUPFAM" id="SSF52540">
    <property type="entry name" value="P-loop containing nucleoside triphosphate hydrolases"/>
    <property type="match status" value="1"/>
</dbReference>
<dbReference type="PROSITE" id="PS51456">
    <property type="entry name" value="MYOSIN_MOTOR"/>
    <property type="match status" value="1"/>
</dbReference>
<dbReference type="GO" id="GO:0030048">
    <property type="term" value="P:actin filament-based movement"/>
    <property type="evidence" value="ECO:0007669"/>
    <property type="project" value="TreeGrafter"/>
</dbReference>
<dbReference type="PROSITE" id="PS50096">
    <property type="entry name" value="IQ"/>
    <property type="match status" value="1"/>
</dbReference>
<keyword evidence="4 9" id="KW-0067">ATP-binding</keyword>
<dbReference type="GO" id="GO:0005886">
    <property type="term" value="C:plasma membrane"/>
    <property type="evidence" value="ECO:0007669"/>
    <property type="project" value="UniProtKB-SubCell"/>
</dbReference>
<keyword evidence="13" id="KW-1185">Reference proteome</keyword>
<feature type="domain" description="TH1" evidence="11">
    <location>
        <begin position="837"/>
        <end position="1034"/>
    </location>
</feature>
<dbReference type="GO" id="GO:0005938">
    <property type="term" value="C:cell cortex"/>
    <property type="evidence" value="ECO:0007669"/>
    <property type="project" value="UniProtKB-ARBA"/>
</dbReference>
<dbReference type="GO" id="GO:0007015">
    <property type="term" value="P:actin filament organization"/>
    <property type="evidence" value="ECO:0007669"/>
    <property type="project" value="TreeGrafter"/>
</dbReference>
<sequence>MLLANRGCVYASVLLRQRTILIGLTAAFICKKLHNALANSEALSTLRHKATRTSQDRVDCLFQAGKIYTYIGEVCISVNPYREMNIYGPEYVNRYKGRELFENAPHIFAIADAAYRVLKQRNNDTCIMISGESGAGKTEASKIIMKYIAAVTNQGKQGEIERVKNVLIKSNAILECFGNAKTNRNDNSSRFGKYMDIEFDYKGDPVGGIITNYLLEKSRVIQQQSGERNFHCFYQLLRGGSNNELQQYNLGRDPAAYHYTNQGSTEVISEKSDYRATTGGLQALGFSTEEISMVWRTVAAILHLGNIEFQMQDEKINITNGKTLANVAHLLQVTAEEMRTALTERVIAARGEIMTKSHDTKQAEYGRDALAKAIYDRMFTWIIQRINKAIVVPGSTTQKRYNKVIGVLDIYGFEIFDRNSFEQFCINYCNEKLQQLFIELVLKQEQEEYNREGIEWTNIEYFNNQIICALVEQPDKGVIAIMNEACLNVGKITDEMLLGDMDKKLSHHPHYSSRQLKPMDKELRHKEDFRITHYAGDVIYSISGFIEKNRDTLFQDFKRLLYGSHDKLISSMWPEGAQDIAKTTKRPLTAGTLFQKSMAELVATLLRKDPLYVRCIKPNDIKSPTVFDDVRVEHQVRYLGLLENVRVRRAGFVHRQRYDKFLLRYKMISQYTWPNFRGGNDRDGVKVLMNEKNFSHDVRFGRTKIFIRSPQTLFALEQQRNDMIPHIVTLLQKQVRGWIARQKYKKMKAALVIMRHYRKYKLKSYVQDLAIRFRNARTLRDYGKGIQWPQPPLVGRQAERQLRMLYSRWRAAMILRKYPREEWPQLRLQIIAASAFRKRRKFWGHDRRWLGNYLSIVAENSNYSSYNASVRNIKNADNFDTIVFSAFVKKFNKCNKSADRAIIVTDGAIYKLDGPKNKFRNMKRTVAIREITSISVSPGRDQLAVFHSHHNNDLIVSLQGEHQPLKEDRIGELVAHVVRRYFAICQQELPVNVASTFPLRLGNKSRSLSIEAAVGQDMPEFSHAGTFIVFKVPPAYASPLETMETAAPPPNTLPQRY</sequence>
<dbReference type="PRINTS" id="PR00193">
    <property type="entry name" value="MYOSINHEAVY"/>
</dbReference>
<evidence type="ECO:0008006" key="14">
    <source>
        <dbReference type="Google" id="ProtNLM"/>
    </source>
</evidence>
<dbReference type="FunFam" id="1.20.58.530:FF:000004">
    <property type="entry name" value="Unconventional myosin ID"/>
    <property type="match status" value="1"/>
</dbReference>
<feature type="binding site" evidence="9">
    <location>
        <begin position="131"/>
        <end position="138"/>
    </location>
    <ligand>
        <name>ATP</name>
        <dbReference type="ChEBI" id="CHEBI:30616"/>
    </ligand>
</feature>
<dbReference type="GO" id="GO:0016459">
    <property type="term" value="C:myosin complex"/>
    <property type="evidence" value="ECO:0007669"/>
    <property type="project" value="UniProtKB-KW"/>
</dbReference>
<dbReference type="Gene3D" id="1.20.5.4820">
    <property type="match status" value="1"/>
</dbReference>
<dbReference type="GO" id="GO:0007498">
    <property type="term" value="P:mesoderm development"/>
    <property type="evidence" value="ECO:0007669"/>
    <property type="project" value="UniProtKB-ARBA"/>
</dbReference>
<dbReference type="Gene3D" id="1.10.10.820">
    <property type="match status" value="1"/>
</dbReference>